<evidence type="ECO:0000256" key="1">
    <source>
        <dbReference type="ARBA" id="ARBA00004496"/>
    </source>
</evidence>
<gene>
    <name evidence="14 18" type="primary">murC</name>
    <name evidence="18" type="ORF">HC231_03620</name>
</gene>
<keyword evidence="5 14" id="KW-0436">Ligase</keyword>
<dbReference type="InterPro" id="IPR036615">
    <property type="entry name" value="Mur_ligase_C_dom_sf"/>
</dbReference>
<dbReference type="NCBIfam" id="TIGR01082">
    <property type="entry name" value="murC"/>
    <property type="match status" value="1"/>
</dbReference>
<keyword evidence="12 14" id="KW-0961">Cell wall biogenesis/degradation</keyword>
<dbReference type="Proteomes" id="UP000671960">
    <property type="component" value="Chromosome"/>
</dbReference>
<evidence type="ECO:0000256" key="5">
    <source>
        <dbReference type="ARBA" id="ARBA00022598"/>
    </source>
</evidence>
<dbReference type="InterPro" id="IPR004101">
    <property type="entry name" value="Mur_ligase_C"/>
</dbReference>
<feature type="domain" description="Mur ligase C-terminal" evidence="16">
    <location>
        <begin position="337"/>
        <end position="466"/>
    </location>
</feature>
<dbReference type="EC" id="6.3.2.8" evidence="3 14"/>
<evidence type="ECO:0000256" key="14">
    <source>
        <dbReference type="HAMAP-Rule" id="MF_00046"/>
    </source>
</evidence>
<organism evidence="18 19">
    <name type="scientific">Brenneria izadpanahii</name>
    <dbReference type="NCBI Taxonomy" id="2722756"/>
    <lineage>
        <taxon>Bacteria</taxon>
        <taxon>Pseudomonadati</taxon>
        <taxon>Pseudomonadota</taxon>
        <taxon>Gammaproteobacteria</taxon>
        <taxon>Enterobacterales</taxon>
        <taxon>Pectobacteriaceae</taxon>
        <taxon>Brenneria</taxon>
    </lineage>
</organism>
<evidence type="ECO:0000256" key="8">
    <source>
        <dbReference type="ARBA" id="ARBA00022840"/>
    </source>
</evidence>
<dbReference type="Gene3D" id="3.90.190.20">
    <property type="entry name" value="Mur ligase, C-terminal domain"/>
    <property type="match status" value="1"/>
</dbReference>
<dbReference type="HAMAP" id="MF_00046">
    <property type="entry name" value="MurC"/>
    <property type="match status" value="1"/>
</dbReference>
<comment type="similarity">
    <text evidence="14">Belongs to the MurCDEF family.</text>
</comment>
<dbReference type="InterPro" id="IPR050061">
    <property type="entry name" value="MurCDEF_pg_biosynth"/>
</dbReference>
<keyword evidence="4 14" id="KW-0963">Cytoplasm</keyword>
<reference evidence="18 19" key="1">
    <citation type="submission" date="2020-03" db="EMBL/GenBank/DDBJ databases">
        <authorList>
            <person name="Bakhshi Ganjeh M."/>
        </authorList>
    </citation>
    <scope>NUCLEOTIDE SEQUENCE [LARGE SCALE GENOMIC DNA]</scope>
    <source>
        <strain evidence="19">Iran 50</strain>
    </source>
</reference>
<dbReference type="InterPro" id="IPR036565">
    <property type="entry name" value="Mur-like_cat_sf"/>
</dbReference>
<evidence type="ECO:0000256" key="12">
    <source>
        <dbReference type="ARBA" id="ARBA00023316"/>
    </source>
</evidence>
<dbReference type="EMBL" id="CP050854">
    <property type="protein sequence ID" value="QTF07121.1"/>
    <property type="molecule type" value="Genomic_DNA"/>
</dbReference>
<comment type="catalytic activity">
    <reaction evidence="13 14">
        <text>UDP-N-acetyl-alpha-D-muramate + L-alanine + ATP = UDP-N-acetyl-alpha-D-muramoyl-L-alanine + ADP + phosphate + H(+)</text>
        <dbReference type="Rhea" id="RHEA:23372"/>
        <dbReference type="ChEBI" id="CHEBI:15378"/>
        <dbReference type="ChEBI" id="CHEBI:30616"/>
        <dbReference type="ChEBI" id="CHEBI:43474"/>
        <dbReference type="ChEBI" id="CHEBI:57972"/>
        <dbReference type="ChEBI" id="CHEBI:70757"/>
        <dbReference type="ChEBI" id="CHEBI:83898"/>
        <dbReference type="ChEBI" id="CHEBI:456216"/>
        <dbReference type="EC" id="6.3.2.8"/>
    </reaction>
</comment>
<dbReference type="InterPro" id="IPR000713">
    <property type="entry name" value="Mur_ligase_N"/>
</dbReference>
<evidence type="ECO:0000256" key="9">
    <source>
        <dbReference type="ARBA" id="ARBA00022960"/>
    </source>
</evidence>
<name>A0ABX7UNL2_9GAMM</name>
<evidence type="ECO:0000313" key="18">
    <source>
        <dbReference type="EMBL" id="QTF07121.1"/>
    </source>
</evidence>
<evidence type="ECO:0000259" key="15">
    <source>
        <dbReference type="Pfam" id="PF01225"/>
    </source>
</evidence>
<dbReference type="InterPro" id="IPR005758">
    <property type="entry name" value="UDP-N-AcMur_Ala_ligase_MurC"/>
</dbReference>
<evidence type="ECO:0000256" key="11">
    <source>
        <dbReference type="ARBA" id="ARBA00023306"/>
    </source>
</evidence>
<feature type="domain" description="Mur ligase N-terminal catalytic" evidence="15">
    <location>
        <begin position="21"/>
        <end position="119"/>
    </location>
</feature>
<dbReference type="Pfam" id="PF08245">
    <property type="entry name" value="Mur_ligase_M"/>
    <property type="match status" value="1"/>
</dbReference>
<keyword evidence="10 14" id="KW-0573">Peptidoglycan synthesis</keyword>
<comment type="pathway">
    <text evidence="2 14">Cell wall biogenesis; peptidoglycan biosynthesis.</text>
</comment>
<keyword evidence="8 14" id="KW-0067">ATP-binding</keyword>
<evidence type="ECO:0000256" key="6">
    <source>
        <dbReference type="ARBA" id="ARBA00022618"/>
    </source>
</evidence>
<evidence type="ECO:0000313" key="19">
    <source>
        <dbReference type="Proteomes" id="UP000671960"/>
    </source>
</evidence>
<comment type="subcellular location">
    <subcellularLocation>
        <location evidence="1 14">Cytoplasm</location>
    </subcellularLocation>
</comment>
<dbReference type="Gene3D" id="3.40.50.720">
    <property type="entry name" value="NAD(P)-binding Rossmann-like Domain"/>
    <property type="match status" value="1"/>
</dbReference>
<evidence type="ECO:0000259" key="16">
    <source>
        <dbReference type="Pfam" id="PF02875"/>
    </source>
</evidence>
<dbReference type="PANTHER" id="PTHR43445">
    <property type="entry name" value="UDP-N-ACETYLMURAMATE--L-ALANINE LIGASE-RELATED"/>
    <property type="match status" value="1"/>
</dbReference>
<dbReference type="RefSeq" id="WP_208229768.1">
    <property type="nucleotide sequence ID" value="NZ_CP050854.1"/>
</dbReference>
<sequence length="486" mass="52939">MNTQQLAKLRSIVPEMHRVRHIHFVGIGGAGMGGIAEVLANEGYEISGSDLAPNAVTQQLSELGAQIYFHHRAENVLNASVVVVSSAISADNPEIVAAHEARIPVIRRAEMLAELMRFRHGIAVAGTHGKTTTTAMVASIYAEAGLDPTFVNGGLVKAAGTHARLGSSRYLIAEADESDASFLHLQPVVAIVTNIEADHMDTYQGDFENLKQTFVNFLHNLPFYGRAVMCVDDDVIRELLPRVGRHITTYGFSDDADVRIASYRQTGAQGHFTLARLDKPLLNVTLNAPGRHNALNAAAAVAVAMNEGIDDESILRALERFEGTGRRFDFLGEYPLELVNGQSGSAMLVDDYGHHPTEVDATIKAARAGWPDKRLVMIFQPHRYTRTRDLYDDFAHVLSQVDVLFMLDVYPAGESPIPGADSRSLCRTIRGRGKIDPILVTDVDTLPELLSQALRDGDLVLVQGAGNIGKLARKLADSRLQPQISE</sequence>
<dbReference type="InterPro" id="IPR013221">
    <property type="entry name" value="Mur_ligase_cen"/>
</dbReference>
<keyword evidence="7 14" id="KW-0547">Nucleotide-binding</keyword>
<protein>
    <recommendedName>
        <fullName evidence="3 14">UDP-N-acetylmuramate--L-alanine ligase</fullName>
        <ecNumber evidence="3 14">6.3.2.8</ecNumber>
    </recommendedName>
    <alternativeName>
        <fullName evidence="14">UDP-N-acetylmuramoyl-L-alanine synthetase</fullName>
    </alternativeName>
</protein>
<dbReference type="SUPFAM" id="SSF51984">
    <property type="entry name" value="MurCD N-terminal domain"/>
    <property type="match status" value="1"/>
</dbReference>
<proteinExistence type="inferred from homology"/>
<dbReference type="SUPFAM" id="SSF53623">
    <property type="entry name" value="MurD-like peptide ligases, catalytic domain"/>
    <property type="match status" value="1"/>
</dbReference>
<evidence type="ECO:0000256" key="13">
    <source>
        <dbReference type="ARBA" id="ARBA00047833"/>
    </source>
</evidence>
<evidence type="ECO:0000256" key="3">
    <source>
        <dbReference type="ARBA" id="ARBA00012211"/>
    </source>
</evidence>
<dbReference type="Pfam" id="PF02875">
    <property type="entry name" value="Mur_ligase_C"/>
    <property type="match status" value="1"/>
</dbReference>
<evidence type="ECO:0000256" key="2">
    <source>
        <dbReference type="ARBA" id="ARBA00004752"/>
    </source>
</evidence>
<keyword evidence="9 14" id="KW-0133">Cell shape</keyword>
<dbReference type="PANTHER" id="PTHR43445:SF3">
    <property type="entry name" value="UDP-N-ACETYLMURAMATE--L-ALANINE LIGASE"/>
    <property type="match status" value="1"/>
</dbReference>
<feature type="binding site" evidence="14">
    <location>
        <begin position="126"/>
        <end position="132"/>
    </location>
    <ligand>
        <name>ATP</name>
        <dbReference type="ChEBI" id="CHEBI:30616"/>
    </ligand>
</feature>
<feature type="domain" description="Mur ligase central" evidence="17">
    <location>
        <begin position="124"/>
        <end position="304"/>
    </location>
</feature>
<evidence type="ECO:0000256" key="7">
    <source>
        <dbReference type="ARBA" id="ARBA00022741"/>
    </source>
</evidence>
<evidence type="ECO:0000256" key="4">
    <source>
        <dbReference type="ARBA" id="ARBA00022490"/>
    </source>
</evidence>
<dbReference type="SUPFAM" id="SSF53244">
    <property type="entry name" value="MurD-like peptide ligases, peptide-binding domain"/>
    <property type="match status" value="1"/>
</dbReference>
<evidence type="ECO:0000259" key="17">
    <source>
        <dbReference type="Pfam" id="PF08245"/>
    </source>
</evidence>
<dbReference type="Gene3D" id="3.40.1190.10">
    <property type="entry name" value="Mur-like, catalytic domain"/>
    <property type="match status" value="1"/>
</dbReference>
<keyword evidence="19" id="KW-1185">Reference proteome</keyword>
<comment type="function">
    <text evidence="14">Cell wall formation.</text>
</comment>
<keyword evidence="11 14" id="KW-0131">Cell cycle</keyword>
<dbReference type="GO" id="GO:0008763">
    <property type="term" value="F:UDP-N-acetylmuramate-L-alanine ligase activity"/>
    <property type="evidence" value="ECO:0007669"/>
    <property type="project" value="UniProtKB-EC"/>
</dbReference>
<keyword evidence="6 14" id="KW-0132">Cell division</keyword>
<dbReference type="Pfam" id="PF01225">
    <property type="entry name" value="Mur_ligase"/>
    <property type="match status" value="1"/>
</dbReference>
<accession>A0ABX7UNL2</accession>
<evidence type="ECO:0000256" key="10">
    <source>
        <dbReference type="ARBA" id="ARBA00022984"/>
    </source>
</evidence>